<gene>
    <name evidence="13" type="ORF">FOB64_006436</name>
</gene>
<dbReference type="EMBL" id="JABWAD010000063">
    <property type="protein sequence ID" value="KAF6061862.1"/>
    <property type="molecule type" value="Genomic_DNA"/>
</dbReference>
<evidence type="ECO:0000256" key="12">
    <source>
        <dbReference type="SAM" id="MobiDB-lite"/>
    </source>
</evidence>
<proteinExistence type="inferred from homology"/>
<evidence type="ECO:0000256" key="1">
    <source>
        <dbReference type="ARBA" id="ARBA00004572"/>
    </source>
</evidence>
<keyword evidence="4" id="KW-0812">Transmembrane</keyword>
<evidence type="ECO:0000256" key="3">
    <source>
        <dbReference type="ARBA" id="ARBA00022448"/>
    </source>
</evidence>
<keyword evidence="6" id="KW-0653">Protein transport</keyword>
<protein>
    <submittedName>
        <fullName evidence="13">Mitochondrial import receptor subunit Tom22 family protein</fullName>
    </submittedName>
</protein>
<evidence type="ECO:0000256" key="5">
    <source>
        <dbReference type="ARBA" id="ARBA00022787"/>
    </source>
</evidence>
<feature type="compositionally biased region" description="Acidic residues" evidence="12">
    <location>
        <begin position="30"/>
        <end position="46"/>
    </location>
</feature>
<evidence type="ECO:0000256" key="6">
    <source>
        <dbReference type="ARBA" id="ARBA00022927"/>
    </source>
</evidence>
<keyword evidence="7" id="KW-1133">Transmembrane helix</keyword>
<evidence type="ECO:0000256" key="4">
    <source>
        <dbReference type="ARBA" id="ARBA00022692"/>
    </source>
</evidence>
<dbReference type="CDD" id="cd22884">
    <property type="entry name" value="TOM22"/>
    <property type="match status" value="1"/>
</dbReference>
<keyword evidence="3" id="KW-0813">Transport</keyword>
<dbReference type="GO" id="GO:0005741">
    <property type="term" value="C:mitochondrial outer membrane"/>
    <property type="evidence" value="ECO:0007669"/>
    <property type="project" value="UniProtKB-SubCell"/>
</dbReference>
<keyword evidence="9" id="KW-0496">Mitochondrion</keyword>
<accession>A0A8H6BU68</accession>
<evidence type="ECO:0000256" key="7">
    <source>
        <dbReference type="ARBA" id="ARBA00022989"/>
    </source>
</evidence>
<evidence type="ECO:0000256" key="2">
    <source>
        <dbReference type="ARBA" id="ARBA00009874"/>
    </source>
</evidence>
<dbReference type="Proteomes" id="UP000536275">
    <property type="component" value="Unassembled WGS sequence"/>
</dbReference>
<feature type="region of interest" description="Disordered" evidence="12">
    <location>
        <begin position="1"/>
        <end position="46"/>
    </location>
</feature>
<evidence type="ECO:0000313" key="14">
    <source>
        <dbReference type="Proteomes" id="UP000536275"/>
    </source>
</evidence>
<evidence type="ECO:0000256" key="8">
    <source>
        <dbReference type="ARBA" id="ARBA00023010"/>
    </source>
</evidence>
<dbReference type="InterPro" id="IPR005683">
    <property type="entry name" value="Tom22"/>
</dbReference>
<feature type="compositionally biased region" description="Polar residues" evidence="12">
    <location>
        <begin position="12"/>
        <end position="22"/>
    </location>
</feature>
<comment type="similarity">
    <text evidence="2">Belongs to the Tom22 family.</text>
</comment>
<evidence type="ECO:0000256" key="10">
    <source>
        <dbReference type="ARBA" id="ARBA00023136"/>
    </source>
</evidence>
<feature type="region of interest" description="Disordered" evidence="12">
    <location>
        <begin position="129"/>
        <end position="150"/>
    </location>
</feature>
<dbReference type="PANTHER" id="PTHR12504">
    <property type="entry name" value="MITOCHONDRIAL IMPORT RECEPTOR SUBUNIT TOM22"/>
    <property type="match status" value="1"/>
</dbReference>
<keyword evidence="8" id="KW-0811">Translocation</keyword>
<dbReference type="GO" id="GO:0006886">
    <property type="term" value="P:intracellular protein transport"/>
    <property type="evidence" value="ECO:0007669"/>
    <property type="project" value="InterPro"/>
</dbReference>
<reference evidence="13 14" key="1">
    <citation type="submission" date="2020-03" db="EMBL/GenBank/DDBJ databases">
        <title>FDA dAtabase for Regulatory Grade micrObial Sequences (FDA-ARGOS): Supporting development and validation of Infectious Disease Dx tests.</title>
        <authorList>
            <person name="Campos J."/>
            <person name="Goldberg B."/>
            <person name="Tallon L."/>
            <person name="Sadzewicz L."/>
            <person name="Vavikolanu K."/>
            <person name="Mehta A."/>
            <person name="Aluvathingal J."/>
            <person name="Nadendla S."/>
            <person name="Nandy P."/>
            <person name="Geyer C."/>
            <person name="Yan Y."/>
            <person name="Sichtig H."/>
        </authorList>
    </citation>
    <scope>NUCLEOTIDE SEQUENCE [LARGE SCALE GENOMIC DNA]</scope>
    <source>
        <strain evidence="13 14">FDAARGOS_656</strain>
    </source>
</reference>
<keyword evidence="11 13" id="KW-0675">Receptor</keyword>
<evidence type="ECO:0000256" key="11">
    <source>
        <dbReference type="ARBA" id="ARBA00023170"/>
    </source>
</evidence>
<organism evidence="13 14">
    <name type="scientific">Candida albicans</name>
    <name type="common">Yeast</name>
    <dbReference type="NCBI Taxonomy" id="5476"/>
    <lineage>
        <taxon>Eukaryota</taxon>
        <taxon>Fungi</taxon>
        <taxon>Dikarya</taxon>
        <taxon>Ascomycota</taxon>
        <taxon>Saccharomycotina</taxon>
        <taxon>Pichiomycetes</taxon>
        <taxon>Debaryomycetaceae</taxon>
        <taxon>Candida/Lodderomyces clade</taxon>
        <taxon>Candida</taxon>
    </lineage>
</organism>
<comment type="subcellular location">
    <subcellularLocation>
        <location evidence="1">Mitochondrion outer membrane</location>
        <topology evidence="1">Single-pass membrane protein</topology>
    </subcellularLocation>
</comment>
<keyword evidence="10" id="KW-0472">Membrane</keyword>
<keyword evidence="5" id="KW-1000">Mitochondrion outer membrane</keyword>
<evidence type="ECO:0000313" key="13">
    <source>
        <dbReference type="EMBL" id="KAF6061862.1"/>
    </source>
</evidence>
<dbReference type="Pfam" id="PF04281">
    <property type="entry name" value="Tom22"/>
    <property type="match status" value="1"/>
</dbReference>
<dbReference type="AlphaFoldDB" id="A0A8H6BU68"/>
<dbReference type="PANTHER" id="PTHR12504:SF0">
    <property type="entry name" value="MITOCHONDRIAL IMPORT RECEPTOR SUBUNIT TOM22 HOMOLOG"/>
    <property type="match status" value="1"/>
</dbReference>
<evidence type="ECO:0000256" key="9">
    <source>
        <dbReference type="ARBA" id="ARBA00023128"/>
    </source>
</evidence>
<comment type="caution">
    <text evidence="13">The sequence shown here is derived from an EMBL/GenBank/DDBJ whole genome shotgun (WGS) entry which is preliminary data.</text>
</comment>
<sequence>MVKLTQIDDETQQQFENQSVAKNNHIIDEASSEEESDDDDESDLDDFDFENETLLQRIVALKDIVPPEQRESIYNLSSTIGDLFKSSVQNGGKFLWTLTSSSLLLGVPLALAILSETQLQEMERGMSLEKSAQDVLAPGSEAAFGNENKK</sequence>
<name>A0A8H6BU68_CANAX</name>